<evidence type="ECO:0000256" key="6">
    <source>
        <dbReference type="ARBA" id="ARBA00022968"/>
    </source>
</evidence>
<reference evidence="12 13" key="1">
    <citation type="submission" date="2020-10" db="EMBL/GenBank/DDBJ databases">
        <title>Bacillus sp. HD4P25, an endophyte from a halophyte.</title>
        <authorList>
            <person name="Sun J.-Q."/>
        </authorList>
    </citation>
    <scope>NUCLEOTIDE SEQUENCE [LARGE SCALE GENOMIC DNA]</scope>
    <source>
        <strain evidence="12 13">YIM 93174</strain>
    </source>
</reference>
<evidence type="ECO:0000256" key="1">
    <source>
        <dbReference type="ARBA" id="ARBA00004648"/>
    </source>
</evidence>
<dbReference type="InterPro" id="IPR019533">
    <property type="entry name" value="Peptidase_S26"/>
</dbReference>
<keyword evidence="8 11" id="KW-0472">Membrane</keyword>
<keyword evidence="5" id="KW-0256">Endoplasmic reticulum</keyword>
<gene>
    <name evidence="12" type="ORF">IMZ08_07720</name>
</gene>
<dbReference type="Proteomes" id="UP001516662">
    <property type="component" value="Unassembled WGS sequence"/>
</dbReference>
<keyword evidence="6" id="KW-0735">Signal-anchor</keyword>
<dbReference type="NCBIfam" id="TIGR02228">
    <property type="entry name" value="sigpep_I_arch"/>
    <property type="match status" value="1"/>
</dbReference>
<evidence type="ECO:0000256" key="9">
    <source>
        <dbReference type="ARBA" id="ARBA00045533"/>
    </source>
</evidence>
<keyword evidence="13" id="KW-1185">Reference proteome</keyword>
<keyword evidence="2" id="KW-0645">Protease</keyword>
<evidence type="ECO:0000256" key="4">
    <source>
        <dbReference type="ARBA" id="ARBA00022801"/>
    </source>
</evidence>
<keyword evidence="4 12" id="KW-0378">Hydrolase</keyword>
<evidence type="ECO:0000256" key="11">
    <source>
        <dbReference type="SAM" id="Phobius"/>
    </source>
</evidence>
<organism evidence="12 13">
    <name type="scientific">Litchfieldia luteola</name>
    <dbReference type="NCBI Taxonomy" id="682179"/>
    <lineage>
        <taxon>Bacteria</taxon>
        <taxon>Bacillati</taxon>
        <taxon>Bacillota</taxon>
        <taxon>Bacilli</taxon>
        <taxon>Bacillales</taxon>
        <taxon>Bacillaceae</taxon>
        <taxon>Litchfieldia</taxon>
    </lineage>
</organism>
<dbReference type="PRINTS" id="PR00728">
    <property type="entry name" value="SIGNALPTASE"/>
</dbReference>
<dbReference type="EC" id="3.4.21.89" evidence="10"/>
<dbReference type="RefSeq" id="WP_193535411.1">
    <property type="nucleotide sequence ID" value="NZ_JADCLJ010000019.1"/>
</dbReference>
<evidence type="ECO:0000256" key="10">
    <source>
        <dbReference type="NCBIfam" id="TIGR02228"/>
    </source>
</evidence>
<dbReference type="PANTHER" id="PTHR10806:SF6">
    <property type="entry name" value="SIGNAL PEPTIDASE COMPLEX CATALYTIC SUBUNIT SEC11"/>
    <property type="match status" value="1"/>
</dbReference>
<dbReference type="InterPro" id="IPR001733">
    <property type="entry name" value="Peptidase_S26B"/>
</dbReference>
<dbReference type="PANTHER" id="PTHR10806">
    <property type="entry name" value="SIGNAL PEPTIDASE COMPLEX CATALYTIC SUBUNIT SEC11"/>
    <property type="match status" value="1"/>
</dbReference>
<evidence type="ECO:0000256" key="7">
    <source>
        <dbReference type="ARBA" id="ARBA00022989"/>
    </source>
</evidence>
<evidence type="ECO:0000313" key="13">
    <source>
        <dbReference type="Proteomes" id="UP001516662"/>
    </source>
</evidence>
<keyword evidence="7 11" id="KW-1133">Transmembrane helix</keyword>
<feature type="transmembrane region" description="Helical" evidence="11">
    <location>
        <begin position="7"/>
        <end position="28"/>
    </location>
</feature>
<evidence type="ECO:0000256" key="2">
    <source>
        <dbReference type="ARBA" id="ARBA00022670"/>
    </source>
</evidence>
<dbReference type="SUPFAM" id="SSF51306">
    <property type="entry name" value="LexA/Signal peptidase"/>
    <property type="match status" value="1"/>
</dbReference>
<proteinExistence type="predicted"/>
<feature type="transmembrane region" description="Helical" evidence="11">
    <location>
        <begin position="145"/>
        <end position="164"/>
    </location>
</feature>
<evidence type="ECO:0000313" key="12">
    <source>
        <dbReference type="EMBL" id="MBE4907938.1"/>
    </source>
</evidence>
<keyword evidence="3 11" id="KW-0812">Transmembrane</keyword>
<dbReference type="InterPro" id="IPR019756">
    <property type="entry name" value="Pept_S26A_signal_pept_1_Ser-AS"/>
</dbReference>
<evidence type="ECO:0000256" key="5">
    <source>
        <dbReference type="ARBA" id="ARBA00022824"/>
    </source>
</evidence>
<accession>A0ABR9QHG7</accession>
<evidence type="ECO:0000256" key="8">
    <source>
        <dbReference type="ARBA" id="ARBA00023136"/>
    </source>
</evidence>
<comment type="function">
    <text evidence="9">Catalytic component of the signal peptidase complex (SPC) which catalyzes the cleavage of N-terminal signal sequences from nascent proteins as they are translocated into the lumen of the endoplasmic reticulum. Specifically cleaves N-terminal signal peptides that contain a hydrophobic alpha-helix (h-region) shorter than 18-20 amino acids.</text>
</comment>
<sequence>MKKVVKITSTVLLVFLAIMAGTVVYFVFQAKGDIEKVPSIFGYKPLTILSNSMQPAFNAGDIILINTEIEPQVNDVITYKHPDGMLITHRAIDTVEENGKTLFVAQGDNNNVKDDVLIPREDILGIQKAIVPGAGYIAKFVSGPIGFFLLVAVPLLIVLIIEIFQRLGIIGNRKEEQIQG</sequence>
<comment type="caution">
    <text evidence="12">The sequence shown here is derived from an EMBL/GenBank/DDBJ whole genome shotgun (WGS) entry which is preliminary data.</text>
</comment>
<name>A0ABR9QHG7_9BACI</name>
<dbReference type="EMBL" id="JADCLJ010000019">
    <property type="protein sequence ID" value="MBE4907938.1"/>
    <property type="molecule type" value="Genomic_DNA"/>
</dbReference>
<dbReference type="InterPro" id="IPR036286">
    <property type="entry name" value="LexA/Signal_pep-like_sf"/>
</dbReference>
<dbReference type="GO" id="GO:0009003">
    <property type="term" value="F:signal peptidase activity"/>
    <property type="evidence" value="ECO:0007669"/>
    <property type="project" value="UniProtKB-EC"/>
</dbReference>
<protein>
    <recommendedName>
        <fullName evidence="10">Signal peptidase I</fullName>
        <ecNumber evidence="10">3.4.21.89</ecNumber>
    </recommendedName>
</protein>
<dbReference type="PROSITE" id="PS00501">
    <property type="entry name" value="SPASE_I_1"/>
    <property type="match status" value="1"/>
</dbReference>
<comment type="subcellular location">
    <subcellularLocation>
        <location evidence="1">Endoplasmic reticulum membrane</location>
        <topology evidence="1">Single-pass type II membrane protein</topology>
    </subcellularLocation>
</comment>
<evidence type="ECO:0000256" key="3">
    <source>
        <dbReference type="ARBA" id="ARBA00022692"/>
    </source>
</evidence>
<dbReference type="CDD" id="cd06530">
    <property type="entry name" value="S26_SPase_I"/>
    <property type="match status" value="1"/>
</dbReference>